<protein>
    <submittedName>
        <fullName evidence="1">Uncharacterized protein</fullName>
    </submittedName>
</protein>
<evidence type="ECO:0000313" key="2">
    <source>
        <dbReference type="Proteomes" id="UP000634136"/>
    </source>
</evidence>
<reference evidence="1" key="1">
    <citation type="submission" date="2020-09" db="EMBL/GenBank/DDBJ databases">
        <title>Genome-Enabled Discovery of Anthraquinone Biosynthesis in Senna tora.</title>
        <authorList>
            <person name="Kang S.-H."/>
            <person name="Pandey R.P."/>
            <person name="Lee C.-M."/>
            <person name="Sim J.-S."/>
            <person name="Jeong J.-T."/>
            <person name="Choi B.-S."/>
            <person name="Jung M."/>
            <person name="Ginzburg D."/>
            <person name="Zhao K."/>
            <person name="Won S.Y."/>
            <person name="Oh T.-J."/>
            <person name="Yu Y."/>
            <person name="Kim N.-H."/>
            <person name="Lee O.R."/>
            <person name="Lee T.-H."/>
            <person name="Bashyal P."/>
            <person name="Kim T.-S."/>
            <person name="Lee W.-H."/>
            <person name="Kawkins C."/>
            <person name="Kim C.-K."/>
            <person name="Kim J.S."/>
            <person name="Ahn B.O."/>
            <person name="Rhee S.Y."/>
            <person name="Sohng J.K."/>
        </authorList>
    </citation>
    <scope>NUCLEOTIDE SEQUENCE</scope>
    <source>
        <tissue evidence="1">Leaf</tissue>
    </source>
</reference>
<evidence type="ECO:0000313" key="1">
    <source>
        <dbReference type="EMBL" id="KAF7831663.1"/>
    </source>
</evidence>
<gene>
    <name evidence="1" type="ORF">G2W53_013996</name>
</gene>
<dbReference type="EMBL" id="JAAIUW010000005">
    <property type="protein sequence ID" value="KAF7831663.1"/>
    <property type="molecule type" value="Genomic_DNA"/>
</dbReference>
<dbReference type="AlphaFoldDB" id="A0A834WRI7"/>
<dbReference type="Proteomes" id="UP000634136">
    <property type="component" value="Unassembled WGS sequence"/>
</dbReference>
<proteinExistence type="predicted"/>
<keyword evidence="2" id="KW-1185">Reference proteome</keyword>
<organism evidence="1 2">
    <name type="scientific">Senna tora</name>
    <dbReference type="NCBI Taxonomy" id="362788"/>
    <lineage>
        <taxon>Eukaryota</taxon>
        <taxon>Viridiplantae</taxon>
        <taxon>Streptophyta</taxon>
        <taxon>Embryophyta</taxon>
        <taxon>Tracheophyta</taxon>
        <taxon>Spermatophyta</taxon>
        <taxon>Magnoliopsida</taxon>
        <taxon>eudicotyledons</taxon>
        <taxon>Gunneridae</taxon>
        <taxon>Pentapetalae</taxon>
        <taxon>rosids</taxon>
        <taxon>fabids</taxon>
        <taxon>Fabales</taxon>
        <taxon>Fabaceae</taxon>
        <taxon>Caesalpinioideae</taxon>
        <taxon>Cassia clade</taxon>
        <taxon>Senna</taxon>
    </lineage>
</organism>
<comment type="caution">
    <text evidence="1">The sequence shown here is derived from an EMBL/GenBank/DDBJ whole genome shotgun (WGS) entry which is preliminary data.</text>
</comment>
<sequence length="52" mass="5786">MGASLALTGKLNVAQLTCNRPIPIGASISVSVFWYRIICETRWKCRTMLPAF</sequence>
<name>A0A834WRI7_9FABA</name>
<accession>A0A834WRI7</accession>